<accession>F4PU15</accession>
<keyword evidence="5 12" id="KW-0418">Kinase</keyword>
<dbReference type="SUPFAM" id="SSF55060">
    <property type="entry name" value="GHMP Kinase, C-terminal domain"/>
    <property type="match status" value="1"/>
</dbReference>
<dbReference type="GO" id="GO:0005524">
    <property type="term" value="F:ATP binding"/>
    <property type="evidence" value="ECO:0007669"/>
    <property type="project" value="UniProtKB-KW"/>
</dbReference>
<dbReference type="Proteomes" id="UP000007797">
    <property type="component" value="Unassembled WGS sequence"/>
</dbReference>
<protein>
    <submittedName>
        <fullName evidence="12">L-fucose kinase</fullName>
    </submittedName>
</protein>
<dbReference type="InterPro" id="IPR007667">
    <property type="entry name" value="Hypoxia_induced_domain"/>
</dbReference>
<dbReference type="EMBL" id="GL883010">
    <property type="protein sequence ID" value="EGG21783.1"/>
    <property type="molecule type" value="Genomic_DNA"/>
</dbReference>
<dbReference type="GO" id="GO:0042352">
    <property type="term" value="P:GDP-L-fucose salvage"/>
    <property type="evidence" value="ECO:0007669"/>
    <property type="project" value="TreeGrafter"/>
</dbReference>
<evidence type="ECO:0000256" key="9">
    <source>
        <dbReference type="SAM" id="MobiDB-lite"/>
    </source>
</evidence>
<keyword evidence="3 10" id="KW-0812">Transmembrane</keyword>
<dbReference type="Gene3D" id="3.30.70.890">
    <property type="entry name" value="GHMP kinase, C-terminal domain"/>
    <property type="match status" value="1"/>
</dbReference>
<dbReference type="GeneID" id="14873175"/>
<organism evidence="12 13">
    <name type="scientific">Cavenderia fasciculata</name>
    <name type="common">Slime mold</name>
    <name type="synonym">Dictyostelium fasciculatum</name>
    <dbReference type="NCBI Taxonomy" id="261658"/>
    <lineage>
        <taxon>Eukaryota</taxon>
        <taxon>Amoebozoa</taxon>
        <taxon>Evosea</taxon>
        <taxon>Eumycetozoa</taxon>
        <taxon>Dictyostelia</taxon>
        <taxon>Acytosteliales</taxon>
        <taxon>Cavenderiaceae</taxon>
        <taxon>Cavenderia</taxon>
    </lineage>
</organism>
<evidence type="ECO:0000259" key="11">
    <source>
        <dbReference type="PROSITE" id="PS51503"/>
    </source>
</evidence>
<keyword evidence="2" id="KW-0808">Transferase</keyword>
<evidence type="ECO:0000256" key="8">
    <source>
        <dbReference type="ARBA" id="ARBA00023136"/>
    </source>
</evidence>
<feature type="transmembrane region" description="Helical" evidence="10">
    <location>
        <begin position="1527"/>
        <end position="1547"/>
    </location>
</feature>
<proteinExistence type="predicted"/>
<dbReference type="PROSITE" id="PS51503">
    <property type="entry name" value="HIG1"/>
    <property type="match status" value="1"/>
</dbReference>
<dbReference type="OrthoDB" id="271303at2759"/>
<reference evidence="13" key="1">
    <citation type="journal article" date="2011" name="Genome Res.">
        <title>Phylogeny-wide analysis of social amoeba genomes highlights ancient origins for complex intercellular communication.</title>
        <authorList>
            <person name="Heidel A.J."/>
            <person name="Lawal H.M."/>
            <person name="Felder M."/>
            <person name="Schilde C."/>
            <person name="Helps N.R."/>
            <person name="Tunggal B."/>
            <person name="Rivero F."/>
            <person name="John U."/>
            <person name="Schleicher M."/>
            <person name="Eichinger L."/>
            <person name="Platzer M."/>
            <person name="Noegel A.A."/>
            <person name="Schaap P."/>
            <person name="Gloeckner G."/>
        </authorList>
    </citation>
    <scope>NUCLEOTIDE SEQUENCE [LARGE SCALE GENOMIC DNA]</scope>
    <source>
        <strain evidence="13">SH3</strain>
    </source>
</reference>
<evidence type="ECO:0000256" key="4">
    <source>
        <dbReference type="ARBA" id="ARBA00022741"/>
    </source>
</evidence>
<dbReference type="Pfam" id="PF07959">
    <property type="entry name" value="Fucose_pyrophosphorylase"/>
    <property type="match status" value="2"/>
</dbReference>
<dbReference type="SUPFAM" id="SSF54211">
    <property type="entry name" value="Ribosomal protein S5 domain 2-like"/>
    <property type="match status" value="1"/>
</dbReference>
<feature type="domain" description="HIG1" evidence="11">
    <location>
        <begin position="1458"/>
        <end position="1554"/>
    </location>
</feature>
<dbReference type="STRING" id="1054147.F4PU15"/>
<keyword evidence="8 10" id="KW-0472">Membrane</keyword>
<evidence type="ECO:0000256" key="7">
    <source>
        <dbReference type="ARBA" id="ARBA00022989"/>
    </source>
</evidence>
<gene>
    <name evidence="12" type="ORF">DFA_01669</name>
</gene>
<dbReference type="OMA" id="QRWREAW"/>
<feature type="compositionally biased region" description="Low complexity" evidence="9">
    <location>
        <begin position="1048"/>
        <end position="1066"/>
    </location>
</feature>
<dbReference type="PANTHER" id="PTHR32463:SF0">
    <property type="entry name" value="L-FUCOSE KINASE"/>
    <property type="match status" value="1"/>
</dbReference>
<evidence type="ECO:0000313" key="13">
    <source>
        <dbReference type="Proteomes" id="UP000007797"/>
    </source>
</evidence>
<dbReference type="Pfam" id="PF00288">
    <property type="entry name" value="GHMP_kinases_N"/>
    <property type="match status" value="1"/>
</dbReference>
<evidence type="ECO:0000256" key="6">
    <source>
        <dbReference type="ARBA" id="ARBA00022840"/>
    </source>
</evidence>
<keyword evidence="4" id="KW-0547">Nucleotide-binding</keyword>
<dbReference type="InterPro" id="IPR020568">
    <property type="entry name" value="Ribosomal_Su5_D2-typ_SF"/>
</dbReference>
<dbReference type="InterPro" id="IPR036554">
    <property type="entry name" value="GHMP_kinase_C_sf"/>
</dbReference>
<keyword evidence="7 10" id="KW-1133">Transmembrane helix</keyword>
<dbReference type="InterPro" id="IPR014721">
    <property type="entry name" value="Ribsml_uS5_D2-typ_fold_subgr"/>
</dbReference>
<dbReference type="InterPro" id="IPR006204">
    <property type="entry name" value="GHMP_kinase_N_dom"/>
</dbReference>
<evidence type="ECO:0000313" key="12">
    <source>
        <dbReference type="EMBL" id="EGG21783.1"/>
    </source>
</evidence>
<dbReference type="Gene3D" id="3.30.230.10">
    <property type="match status" value="1"/>
</dbReference>
<sequence length="1564" mass="173234">MIQITITIAAITNKTKKETIYKWGESSKALMGSSLMKRRGWDAIGVTASTYEQAHEFVNELNARKCTGMINENCIIVPIPDPVTSNTDNIPIDQIKYLNFTRIGSGTSTLNSLVTIADKLSGLAGRSFIDIEVVKNSKILLLHIGGLFHHMTLVNLCSKAFTCMVVDKYPLRRIHSGIGGTQCPTVDSGGGGSSSSSLYGLNNNEIKAKQETCRLEMSTASAATAARAADDDYADDPAWDVADVYPLYPIDILLSNLNRIERYIDAGMIVASTESLVLLENDVMDIQVGGRMWNSEGIQTLVIPVDAEVATRHIAVKTDAFGVIQEFGNKFSETELRDKEFIFRETNTKTQQQEEKVMVYTNIIRMCPKSVEKLLYLQSTTPFNSCTTLALDNGASLLKFSVYPEILEVMSQSQKLVSYLSLTPHHYNPSFVLEMARQVLWKTFRSTPLTAISVKGHYSFLKDAGDLLSFLKYQKEIVEDILIKKVVHSYIDNKNPIDGCVLSGSWSVGKDCVILGVRESFCGAHFADRMTISEVQLKSPWNSKPKHCKSINQIGGIGGLQNKKSTTTTTTTPHTSDIGGIDKLIESSFDNNTTNNITSDHGSKTIMGISSSENRPRVLVIVGIDDNIDLLYTDPKATIANQKWDDFFTSSGISPDELWPPNYPRLLRSARLFPVLSVSGDEDMLESALWIQDLTKKPPLSVIGRWKASKRMSIADITGETTLIAETRVKYLQRTATLSASVQQLPRDQVCQLQEQLEHSNRVEGDVAASFLWRRVLSFRIDMMRVNSVYSENWSRQCLDIYFLKWSRMRDHTLDSALQAMDRILITTPSHVVPRILSNMSDLMAIWMAGRGGIRTGPAHHSKWCEALLSFSRGDEKAGILKLTSERANWLDTCENVIIAARHYDAACQILIKNVVDRSPSTTKPLDSGPVPIEKWVRVETPGRLDLGGFWTDFAPMSYEQGGRAVTAAIHIDGVAPYVCRARRISEPIVIFSSAQSGSPLVLQRFADFTDFKRPLAPYALLKACFLQVGIVNPPWSVYNSHAATITDPTTTTTTTTTSTPPSTGDIDQDADILKNLRDLQGRQSKQTQHHKRHHESLKQQLEIVGGLEVEISCPLPYGSGLGSSSLLAASVLTAIARIYGVEFMSPSHLVHACTKVEHMMTTCGGFSDSLGGVVGGLTHGWNEKIDIANLTKSKQECINVQYYNIQLTPDQMGHIGRHMLLVNTNRPRLNPQVTEAIRGFLARKKSTLDAIESIASQTDDMRKAIQSADLAEIGRLLTKYWHTKKQVSTGSKLPGFVMDLEKIIHDQIHGYSAVGAGGGFLLLITKEHNDVARQNILQLLAAHELDHQYDSNTYSNITLHIPSITNNGITLNYEDHSGDPQIIKKYPRNNNNNNINNNNIINNNNNRSLTTLFVMSTTTEQQQHSNNNIHTSNTTANNTTTKMNAAAADNALTHQAPADKLSWFQKIQKKFTVPPPPKTLKDALKRDYILVGGAFATLGFLSSGVYNHMRGGNQITTNKLLRGRIYAQAATVGIMCIYAFTYQAGLDKDAAEEARKNQKIILT</sequence>
<evidence type="ECO:0000256" key="5">
    <source>
        <dbReference type="ARBA" id="ARBA00022777"/>
    </source>
</evidence>
<dbReference type="KEGG" id="dfa:DFA_01669"/>
<dbReference type="GO" id="GO:0050201">
    <property type="term" value="F:fucokinase activity"/>
    <property type="evidence" value="ECO:0007669"/>
    <property type="project" value="TreeGrafter"/>
</dbReference>
<feature type="region of interest" description="Disordered" evidence="9">
    <location>
        <begin position="1048"/>
        <end position="1068"/>
    </location>
</feature>
<dbReference type="GO" id="GO:0005739">
    <property type="term" value="C:mitochondrion"/>
    <property type="evidence" value="ECO:0007669"/>
    <property type="project" value="UniProtKB-SubCell"/>
</dbReference>
<evidence type="ECO:0000256" key="2">
    <source>
        <dbReference type="ARBA" id="ARBA00022679"/>
    </source>
</evidence>
<evidence type="ECO:0000256" key="1">
    <source>
        <dbReference type="ARBA" id="ARBA00004173"/>
    </source>
</evidence>
<dbReference type="RefSeq" id="XP_004359633.1">
    <property type="nucleotide sequence ID" value="XM_004359576.1"/>
</dbReference>
<keyword evidence="6" id="KW-0067">ATP-binding</keyword>
<keyword evidence="13" id="KW-1185">Reference proteome</keyword>
<dbReference type="InterPro" id="IPR012887">
    <property type="entry name" value="GDP_fucose_pyrophosphorylase"/>
</dbReference>
<dbReference type="PANTHER" id="PTHR32463">
    <property type="entry name" value="L-FUCOSE KINASE"/>
    <property type="match status" value="1"/>
</dbReference>
<name>F4PU15_CACFS</name>
<dbReference type="Pfam" id="PF04588">
    <property type="entry name" value="HIG_1_N"/>
    <property type="match status" value="1"/>
</dbReference>
<feature type="transmembrane region" description="Helical" evidence="10">
    <location>
        <begin position="1489"/>
        <end position="1507"/>
    </location>
</feature>
<evidence type="ECO:0000256" key="10">
    <source>
        <dbReference type="SAM" id="Phobius"/>
    </source>
</evidence>
<comment type="subcellular location">
    <subcellularLocation>
        <location evidence="1">Mitochondrion</location>
    </subcellularLocation>
</comment>
<evidence type="ECO:0000256" key="3">
    <source>
        <dbReference type="ARBA" id="ARBA00022692"/>
    </source>
</evidence>
<dbReference type="InterPro" id="IPR052203">
    <property type="entry name" value="GHMP_Kinase-Related"/>
</dbReference>